<dbReference type="Gene3D" id="3.90.1590.10">
    <property type="entry name" value="glutathione-dependent formaldehyde- activating enzyme (gfa)"/>
    <property type="match status" value="1"/>
</dbReference>
<keyword evidence="3" id="KW-0862">Zinc</keyword>
<dbReference type="InterPro" id="IPR011057">
    <property type="entry name" value="Mss4-like_sf"/>
</dbReference>
<comment type="caution">
    <text evidence="6">The sequence shown here is derived from an EMBL/GenBank/DDBJ whole genome shotgun (WGS) entry which is preliminary data.</text>
</comment>
<comment type="similarity">
    <text evidence="1">Belongs to the Gfa family.</text>
</comment>
<dbReference type="PROSITE" id="PS51891">
    <property type="entry name" value="CENP_V_GFA"/>
    <property type="match status" value="1"/>
</dbReference>
<evidence type="ECO:0000256" key="3">
    <source>
        <dbReference type="ARBA" id="ARBA00022833"/>
    </source>
</evidence>
<dbReference type="PANTHER" id="PTHR33337:SF40">
    <property type="entry name" value="CENP-V_GFA DOMAIN-CONTAINING PROTEIN-RELATED"/>
    <property type="match status" value="1"/>
</dbReference>
<organism evidence="6 7">
    <name type="scientific">Clohesyomyces aquaticus</name>
    <dbReference type="NCBI Taxonomy" id="1231657"/>
    <lineage>
        <taxon>Eukaryota</taxon>
        <taxon>Fungi</taxon>
        <taxon>Dikarya</taxon>
        <taxon>Ascomycota</taxon>
        <taxon>Pezizomycotina</taxon>
        <taxon>Dothideomycetes</taxon>
        <taxon>Pleosporomycetidae</taxon>
        <taxon>Pleosporales</taxon>
        <taxon>Lindgomycetaceae</taxon>
        <taxon>Clohesyomyces</taxon>
    </lineage>
</organism>
<reference evidence="6 7" key="1">
    <citation type="submission" date="2016-07" db="EMBL/GenBank/DDBJ databases">
        <title>Pervasive Adenine N6-methylation of Active Genes in Fungi.</title>
        <authorList>
            <consortium name="DOE Joint Genome Institute"/>
            <person name="Mondo S.J."/>
            <person name="Dannebaum R.O."/>
            <person name="Kuo R.C."/>
            <person name="Labutti K."/>
            <person name="Haridas S."/>
            <person name="Kuo A."/>
            <person name="Salamov A."/>
            <person name="Ahrendt S.R."/>
            <person name="Lipzen A."/>
            <person name="Sullivan W."/>
            <person name="Andreopoulos W.B."/>
            <person name="Clum A."/>
            <person name="Lindquist E."/>
            <person name="Daum C."/>
            <person name="Ramamoorthy G.K."/>
            <person name="Gryganskyi A."/>
            <person name="Culley D."/>
            <person name="Magnuson J.K."/>
            <person name="James T.Y."/>
            <person name="O'Malley M.A."/>
            <person name="Stajich J.E."/>
            <person name="Spatafora J.W."/>
            <person name="Visel A."/>
            <person name="Grigoriev I.V."/>
        </authorList>
    </citation>
    <scope>NUCLEOTIDE SEQUENCE [LARGE SCALE GENOMIC DNA]</scope>
    <source>
        <strain evidence="6 7">CBS 115471</strain>
    </source>
</reference>
<name>A0A1Y2AAK5_9PLEO</name>
<dbReference type="PANTHER" id="PTHR33337">
    <property type="entry name" value="GFA DOMAIN-CONTAINING PROTEIN"/>
    <property type="match status" value="1"/>
</dbReference>
<evidence type="ECO:0000259" key="5">
    <source>
        <dbReference type="PROSITE" id="PS51891"/>
    </source>
</evidence>
<evidence type="ECO:0000313" key="7">
    <source>
        <dbReference type="Proteomes" id="UP000193144"/>
    </source>
</evidence>
<dbReference type="GO" id="GO:0016846">
    <property type="term" value="F:carbon-sulfur lyase activity"/>
    <property type="evidence" value="ECO:0007669"/>
    <property type="project" value="InterPro"/>
</dbReference>
<feature type="domain" description="CENP-V/GFA" evidence="5">
    <location>
        <begin position="2"/>
        <end position="111"/>
    </location>
</feature>
<dbReference type="SUPFAM" id="SSF51316">
    <property type="entry name" value="Mss4-like"/>
    <property type="match status" value="1"/>
</dbReference>
<protein>
    <submittedName>
        <fullName evidence="6">Mss4-like protein</fullName>
    </submittedName>
</protein>
<dbReference type="GO" id="GO:0046872">
    <property type="term" value="F:metal ion binding"/>
    <property type="evidence" value="ECO:0007669"/>
    <property type="project" value="UniProtKB-KW"/>
</dbReference>
<keyword evidence="4" id="KW-0456">Lyase</keyword>
<evidence type="ECO:0000256" key="4">
    <source>
        <dbReference type="ARBA" id="ARBA00023239"/>
    </source>
</evidence>
<dbReference type="Proteomes" id="UP000193144">
    <property type="component" value="Unassembled WGS sequence"/>
</dbReference>
<keyword evidence="2" id="KW-0479">Metal-binding</keyword>
<accession>A0A1Y2AAK5</accession>
<gene>
    <name evidence="6" type="ORF">BCR34DRAFT_552396</name>
</gene>
<sequence>MAQGNCNCGSITVTLKTPPDSTILCYCANCRRAGGGPCSSNYMLDSNDIEVQDANGTLKSYKDSNTKSGNYITRQFCGNCGSPVQSLMPPPSTMVFLKAALFDHIPTPAYEAFVEDKESWINVTQKTA</sequence>
<proteinExistence type="inferred from homology"/>
<dbReference type="EMBL" id="MCFA01000002">
    <property type="protein sequence ID" value="ORY19548.1"/>
    <property type="molecule type" value="Genomic_DNA"/>
</dbReference>
<evidence type="ECO:0000313" key="6">
    <source>
        <dbReference type="EMBL" id="ORY19548.1"/>
    </source>
</evidence>
<dbReference type="AlphaFoldDB" id="A0A1Y2AAK5"/>
<dbReference type="OrthoDB" id="2212170at2759"/>
<evidence type="ECO:0000256" key="1">
    <source>
        <dbReference type="ARBA" id="ARBA00005495"/>
    </source>
</evidence>
<dbReference type="InterPro" id="IPR006913">
    <property type="entry name" value="CENP-V/GFA"/>
</dbReference>
<dbReference type="Pfam" id="PF04828">
    <property type="entry name" value="GFA"/>
    <property type="match status" value="1"/>
</dbReference>
<keyword evidence="7" id="KW-1185">Reference proteome</keyword>
<evidence type="ECO:0000256" key="2">
    <source>
        <dbReference type="ARBA" id="ARBA00022723"/>
    </source>
</evidence>
<dbReference type="STRING" id="1231657.A0A1Y2AAK5"/>